<proteinExistence type="predicted"/>
<evidence type="ECO:0000313" key="2">
    <source>
        <dbReference type="EMBL" id="CAK0877514.1"/>
    </source>
</evidence>
<evidence type="ECO:0000256" key="1">
    <source>
        <dbReference type="SAM" id="MobiDB-lite"/>
    </source>
</evidence>
<sequence>AAPVSERQDGLSDRELAERLQREEMPQVLEFQRFRHEDRVVDASVVEEINRHCAATGERYVDPQFPPLPRSLYLSEAEAESWECISCRSRSPLPPVPALPASREEAQRQKQEFQTQQLPGRPLQTMAAPAAPGTSFLGQMGVTIEIAGVSEWKSALNETTRRLLAHEAIRTSDPTRIERIMTAYVNMAYFNERIPATSMQAVVKAALDDRGQGARGRNRDRRGPRGRSAAPRREPGSKRAASPAAAASTGPPAGEPAADLGAAGQRAAASGAVPPERQGRAPGDPVLIWSRRRAEWLQGKVLSVFASDQWHDGFQVRAGTLRVKSPAGTKYVLPELIAAVIEGGPAGTSRIGAGGFPAPPSLECKIARPSRLVEEAAPTRISDEDEAEVPTQEGDADPLALGFFYASQGAQGAPLPGPVGGASPRQQTHRRERAPLPQPLPRLRADGPGAAAGPGPGAAAAAAAALQMVAVEPPALNAAAAAADPPGKQLAFAARSAQDTVEEQLWQWFEALVANGSANLAPKCTATAPCVKVRNLGLALNWMRTTDGRVRVWGKRPRPIILEMLRKSHLECEPGNAAHGRITRRQLDPARAAQRLQRRVAQREPDCDAKPAGTTKTGAPMLAT</sequence>
<feature type="region of interest" description="Disordered" evidence="1">
    <location>
        <begin position="207"/>
        <end position="284"/>
    </location>
</feature>
<feature type="region of interest" description="Disordered" evidence="1">
    <location>
        <begin position="413"/>
        <end position="457"/>
    </location>
</feature>
<organism evidence="2 3">
    <name type="scientific">Prorocentrum cordatum</name>
    <dbReference type="NCBI Taxonomy" id="2364126"/>
    <lineage>
        <taxon>Eukaryota</taxon>
        <taxon>Sar</taxon>
        <taxon>Alveolata</taxon>
        <taxon>Dinophyceae</taxon>
        <taxon>Prorocentrales</taxon>
        <taxon>Prorocentraceae</taxon>
        <taxon>Prorocentrum</taxon>
    </lineage>
</organism>
<name>A0ABN9VVA7_9DINO</name>
<protein>
    <submittedName>
        <fullName evidence="2">Uncharacterized protein</fullName>
    </submittedName>
</protein>
<comment type="caution">
    <text evidence="2">The sequence shown here is derived from an EMBL/GenBank/DDBJ whole genome shotgun (WGS) entry which is preliminary data.</text>
</comment>
<accession>A0ABN9VVA7</accession>
<reference evidence="2" key="1">
    <citation type="submission" date="2023-10" db="EMBL/GenBank/DDBJ databases">
        <authorList>
            <person name="Chen Y."/>
            <person name="Shah S."/>
            <person name="Dougan E. K."/>
            <person name="Thang M."/>
            <person name="Chan C."/>
        </authorList>
    </citation>
    <scope>NUCLEOTIDE SEQUENCE [LARGE SCALE GENOMIC DNA]</scope>
</reference>
<gene>
    <name evidence="2" type="ORF">PCOR1329_LOCUS61555</name>
</gene>
<keyword evidence="3" id="KW-1185">Reference proteome</keyword>
<evidence type="ECO:0000313" key="3">
    <source>
        <dbReference type="Proteomes" id="UP001189429"/>
    </source>
</evidence>
<dbReference type="EMBL" id="CAUYUJ010017746">
    <property type="protein sequence ID" value="CAK0877514.1"/>
    <property type="molecule type" value="Genomic_DNA"/>
</dbReference>
<feature type="non-terminal residue" evidence="2">
    <location>
        <position position="1"/>
    </location>
</feature>
<feature type="compositionally biased region" description="Low complexity" evidence="1">
    <location>
        <begin position="238"/>
        <end position="272"/>
    </location>
</feature>
<feature type="compositionally biased region" description="Basic residues" evidence="1">
    <location>
        <begin position="216"/>
        <end position="225"/>
    </location>
</feature>
<feature type="region of interest" description="Disordered" evidence="1">
    <location>
        <begin position="598"/>
        <end position="624"/>
    </location>
</feature>
<dbReference type="Proteomes" id="UP001189429">
    <property type="component" value="Unassembled WGS sequence"/>
</dbReference>